<evidence type="ECO:0000313" key="3">
    <source>
        <dbReference type="EMBL" id="UYP44000.1"/>
    </source>
</evidence>
<dbReference type="GO" id="GO:0047689">
    <property type="term" value="F:aspartate racemase activity"/>
    <property type="evidence" value="ECO:0007669"/>
    <property type="project" value="UniProtKB-EC"/>
</dbReference>
<dbReference type="SUPFAM" id="SSF53681">
    <property type="entry name" value="Aspartate/glutamate racemase"/>
    <property type="match status" value="2"/>
</dbReference>
<dbReference type="EMBL" id="CP104013">
    <property type="protein sequence ID" value="UYP44000.1"/>
    <property type="molecule type" value="Genomic_DNA"/>
</dbReference>
<dbReference type="PANTHER" id="PTHR21198:SF7">
    <property type="entry name" value="ASPARTATE-GLUTAMATE RACEMASE FAMILY"/>
    <property type="match status" value="1"/>
</dbReference>
<proteinExistence type="inferred from homology"/>
<name>A0ABY6HKS5_9ARCH</name>
<dbReference type="Pfam" id="PF01177">
    <property type="entry name" value="Asp_Glu_race"/>
    <property type="match status" value="1"/>
</dbReference>
<reference evidence="3" key="1">
    <citation type="submission" date="2022-09" db="EMBL/GenBank/DDBJ databases">
        <title>Actin cytoskeleton and complex cell architecture in an #Asgard archaeon.</title>
        <authorList>
            <person name="Ponce Toledo R.I."/>
            <person name="Schleper C."/>
            <person name="Rodrigues Oliveira T."/>
            <person name="Wollweber F."/>
            <person name="Xu J."/>
            <person name="Rittmann S."/>
            <person name="Klingl A."/>
            <person name="Pilhofer M."/>
        </authorList>
    </citation>
    <scope>NUCLEOTIDE SEQUENCE</scope>
    <source>
        <strain evidence="3">B-35</strain>
    </source>
</reference>
<dbReference type="InterPro" id="IPR001920">
    <property type="entry name" value="Asp/Glu_race"/>
</dbReference>
<comment type="similarity">
    <text evidence="1">Belongs to the aspartate/glutamate racemases family.</text>
</comment>
<evidence type="ECO:0000313" key="4">
    <source>
        <dbReference type="Proteomes" id="UP001208689"/>
    </source>
</evidence>
<protein>
    <submittedName>
        <fullName evidence="3">Aspartate racemase</fullName>
        <ecNumber evidence="3">5.1.1.13</ecNumber>
    </submittedName>
</protein>
<keyword evidence="4" id="KW-1185">Reference proteome</keyword>
<accession>A0ABY6HKS5</accession>
<dbReference type="PANTHER" id="PTHR21198">
    <property type="entry name" value="GLUTAMATE RACEMASE"/>
    <property type="match status" value="1"/>
</dbReference>
<dbReference type="Gene3D" id="3.40.50.1860">
    <property type="match status" value="2"/>
</dbReference>
<dbReference type="Proteomes" id="UP001208689">
    <property type="component" value="Chromosome"/>
</dbReference>
<organism evidence="3 4">
    <name type="scientific">Candidatus Lokiarchaeum ossiferum</name>
    <dbReference type="NCBI Taxonomy" id="2951803"/>
    <lineage>
        <taxon>Archaea</taxon>
        <taxon>Promethearchaeati</taxon>
        <taxon>Promethearchaeota</taxon>
        <taxon>Promethearchaeia</taxon>
        <taxon>Promethearchaeales</taxon>
        <taxon>Promethearchaeaceae</taxon>
        <taxon>Candidatus Lokiarchaeum</taxon>
    </lineage>
</organism>
<dbReference type="EC" id="5.1.1.13" evidence="3"/>
<gene>
    <name evidence="3" type="ORF">NEF87_000285</name>
</gene>
<evidence type="ECO:0000256" key="2">
    <source>
        <dbReference type="ARBA" id="ARBA00023235"/>
    </source>
</evidence>
<dbReference type="InterPro" id="IPR015942">
    <property type="entry name" value="Asp/Glu/hydantoin_racemase"/>
</dbReference>
<sequence>MIKTAKVLEQIGSDFILIPCNTAHFFIDKVQSSVKIPILNMIQETVNFISQNYPDVKKVGLLATTGTIKSKVYEEELRKEGIKTIIPNQEDQELLVMESIYGRMGIKSKYKKYPRKLLKKAGNNLTKSGAELIICGCTEISMLLDPKKVPYILINPSEIIAKAAVERALFESNENIIINSVSEEGIAEV</sequence>
<dbReference type="NCBIfam" id="TIGR00035">
    <property type="entry name" value="asp_race"/>
    <property type="match status" value="1"/>
</dbReference>
<evidence type="ECO:0000256" key="1">
    <source>
        <dbReference type="ARBA" id="ARBA00007847"/>
    </source>
</evidence>
<keyword evidence="2 3" id="KW-0413">Isomerase</keyword>
<dbReference type="InterPro" id="IPR004380">
    <property type="entry name" value="Asp_race"/>
</dbReference>